<organism evidence="1 2">
    <name type="scientific">Thiothrix unzii</name>
    <dbReference type="NCBI Taxonomy" id="111769"/>
    <lineage>
        <taxon>Bacteria</taxon>
        <taxon>Pseudomonadati</taxon>
        <taxon>Pseudomonadota</taxon>
        <taxon>Gammaproteobacteria</taxon>
        <taxon>Thiotrichales</taxon>
        <taxon>Thiotrichaceae</taxon>
        <taxon>Thiothrix</taxon>
    </lineage>
</organism>
<dbReference type="RefSeq" id="WP_210219397.1">
    <property type="nucleotide sequence ID" value="NZ_CP072793.1"/>
</dbReference>
<evidence type="ECO:0000313" key="2">
    <source>
        <dbReference type="Proteomes" id="UP000672009"/>
    </source>
</evidence>
<protein>
    <submittedName>
        <fullName evidence="1">Uncharacterized protein</fullName>
    </submittedName>
</protein>
<reference evidence="1" key="1">
    <citation type="submission" date="2021-04" db="EMBL/GenBank/DDBJ databases">
        <title>Genomics, taxonomy and metabolism of representatives of sulfur bacteria of the genus Thiothrix: Thiothrix fructosivorans QT, Thiothrix unzii A1T and three new species, Thiothrix subterranea sp. nov., Thiothrix litoralis sp. nov. and 'Candidatus Thiothrix anitrata' sp. nov.</title>
        <authorList>
            <person name="Ravin N.V."/>
            <person name="Smolyakov D."/>
            <person name="Rudenko T.S."/>
            <person name="Mardanov A.V."/>
            <person name="Beletsky A.V."/>
            <person name="Markov N.D."/>
            <person name="Fomenkov A.I."/>
            <person name="Roberts R.J."/>
            <person name="Karnachuk O.V."/>
            <person name="Novikov A."/>
            <person name="Grabovich M.Y."/>
        </authorList>
    </citation>
    <scope>NUCLEOTIDE SEQUENCE</scope>
    <source>
        <strain evidence="1">A1</strain>
    </source>
</reference>
<dbReference type="EMBL" id="CP072793">
    <property type="protein sequence ID" value="QTR53890.1"/>
    <property type="molecule type" value="Genomic_DNA"/>
</dbReference>
<dbReference type="KEGG" id="tun:J9260_02015"/>
<sequence length="132" mass="15132">MSNKFSNFFDLTSSSLKKLVDEGLLSIIFDNDQPPQSIEEVAKLFEKACDSLIHDAQNKESLTYIAGKFHIFATDDNKSFHCLTELYFKDKSGKWVTKKASSESFSQHEKLNQEAQDELKKYRKISLEITSP</sequence>
<gene>
    <name evidence="1" type="ORF">J9260_02015</name>
</gene>
<name>A0A975F9H2_9GAMM</name>
<dbReference type="Proteomes" id="UP000672009">
    <property type="component" value="Chromosome"/>
</dbReference>
<accession>A0A975F9H2</accession>
<keyword evidence="2" id="KW-1185">Reference proteome</keyword>
<evidence type="ECO:0000313" key="1">
    <source>
        <dbReference type="EMBL" id="QTR53890.1"/>
    </source>
</evidence>
<dbReference type="AlphaFoldDB" id="A0A975F9H2"/>
<proteinExistence type="predicted"/>